<dbReference type="PANTHER" id="PTHR42834">
    <property type="entry name" value="ENDONUCLEASE/EXONUCLEASE/PHOSPHATASE FAMILY PROTEIN (AFU_ORTHOLOGUE AFUA_3G09210)"/>
    <property type="match status" value="1"/>
</dbReference>
<gene>
    <name evidence="1" type="ORF">ACFL27_17515</name>
</gene>
<name>A0ABV6Z0M1_UNCC1</name>
<protein>
    <submittedName>
        <fullName evidence="1">Lamin tail domain-containing protein</fullName>
    </submittedName>
</protein>
<reference evidence="1 2" key="1">
    <citation type="submission" date="2024-09" db="EMBL/GenBank/DDBJ databases">
        <title>Laminarin stimulates single cell rates of sulfate reduction while oxygen inhibits transcriptomic activity in coastal marine sediment.</title>
        <authorList>
            <person name="Lindsay M."/>
            <person name="Orcutt B."/>
            <person name="Emerson D."/>
            <person name="Stepanauskas R."/>
            <person name="D'Angelo T."/>
        </authorList>
    </citation>
    <scope>NUCLEOTIDE SEQUENCE [LARGE SCALE GENOMIC DNA]</scope>
    <source>
        <strain evidence="1">SAG AM-311-K15</strain>
    </source>
</reference>
<comment type="caution">
    <text evidence="1">The sequence shown here is derived from an EMBL/GenBank/DDBJ whole genome shotgun (WGS) entry which is preliminary data.</text>
</comment>
<evidence type="ECO:0000313" key="2">
    <source>
        <dbReference type="Proteomes" id="UP001594351"/>
    </source>
</evidence>
<evidence type="ECO:0000313" key="1">
    <source>
        <dbReference type="EMBL" id="MFC1851994.1"/>
    </source>
</evidence>
<dbReference type="Proteomes" id="UP001594351">
    <property type="component" value="Unassembled WGS sequence"/>
</dbReference>
<sequence>MLSNRHCKITFFGLLFFVMGFIMVQPVFSQIVFINEINYDPPGGDAGEFVEIAGPAGLSLAGWQISLYNGNGNATYGTIALAGVIPDQGGGWGTLQFPGPASGIQNGAPDGLALVTPAAPIQFVVQFLSYEGTITAVGGPADGMTSTDIGVSQSDSALTPQLTGNGLLYGDFSWVTGAASPGAVNTGQTFGAFPSGQIFISEIMYDSADVVPESAVADDIPTEEEWIELYNAGPAINLAGYMFTDGLGYFMIPPGPSSVINAGARKVFSKDPISVTEIPYVPCWQIIPGFELGNGGDFLALVAGTTVVAGSLVARFPAECAPDVGESLEKVYPQDGWDPSGFAWIPCAQPNPTSEGMHGFCSPGAVNWSTTVVNQLNIITYRYDQTPRANICYSLGYPTWSPTGLPCGLWDWYAPDNISYYWLVSLLIQNGNNHNNPLFNIRNVEGKLFLDDGLAWISFGATMPTDETVVFDDGTQLLGNGTQTWSDDVGIDGDLNFIFNRAQYEAGRHLNHHWRFHFDHVGGAPPVDAQNTLQRPDRLKIINAEPIKVKSRPLVLPDPAHPRFMLLDTQRPRIL</sequence>
<dbReference type="PANTHER" id="PTHR42834:SF1">
    <property type="entry name" value="ENDONUCLEASE_EXONUCLEASE_PHOSPHATASE FAMILY PROTEIN (AFU_ORTHOLOGUE AFUA_3G09210)"/>
    <property type="match status" value="1"/>
</dbReference>
<proteinExistence type="predicted"/>
<dbReference type="EMBL" id="JBHPBY010000251">
    <property type="protein sequence ID" value="MFC1851994.1"/>
    <property type="molecule type" value="Genomic_DNA"/>
</dbReference>
<organism evidence="1 2">
    <name type="scientific">candidate division CSSED10-310 bacterium</name>
    <dbReference type="NCBI Taxonomy" id="2855610"/>
    <lineage>
        <taxon>Bacteria</taxon>
        <taxon>Bacteria division CSSED10-310</taxon>
    </lineage>
</organism>
<keyword evidence="2" id="KW-1185">Reference proteome</keyword>
<accession>A0ABV6Z0M1</accession>